<dbReference type="Pfam" id="PF03004">
    <property type="entry name" value="Transposase_24"/>
    <property type="match status" value="1"/>
</dbReference>
<evidence type="ECO:0008006" key="4">
    <source>
        <dbReference type="Google" id="ProtNLM"/>
    </source>
</evidence>
<dbReference type="PANTHER" id="PTHR33144:SF45">
    <property type="entry name" value="TRANSPOSASE TNP1_EN_SPM-LIKE DOMAIN-CONTAINING PROTEIN"/>
    <property type="match status" value="1"/>
</dbReference>
<evidence type="ECO:0000256" key="1">
    <source>
        <dbReference type="SAM" id="Coils"/>
    </source>
</evidence>
<dbReference type="AlphaFoldDB" id="A0A444ZVQ3"/>
<keyword evidence="3" id="KW-1185">Reference proteome</keyword>
<evidence type="ECO:0000313" key="2">
    <source>
        <dbReference type="EMBL" id="RYR18311.1"/>
    </source>
</evidence>
<dbReference type="PANTHER" id="PTHR33144">
    <property type="entry name" value="OS10G0409366 PROTEIN-RELATED"/>
    <property type="match status" value="1"/>
</dbReference>
<dbReference type="InterPro" id="IPR004252">
    <property type="entry name" value="Probable_transposase_24"/>
</dbReference>
<proteinExistence type="predicted"/>
<reference evidence="2 3" key="1">
    <citation type="submission" date="2019-01" db="EMBL/GenBank/DDBJ databases">
        <title>Sequencing of cultivated peanut Arachis hypogaea provides insights into genome evolution and oil improvement.</title>
        <authorList>
            <person name="Chen X."/>
        </authorList>
    </citation>
    <scope>NUCLEOTIDE SEQUENCE [LARGE SCALE GENOMIC DNA]</scope>
    <source>
        <strain evidence="3">cv. Fuhuasheng</strain>
        <tissue evidence="2">Leaves</tissue>
    </source>
</reference>
<dbReference type="EMBL" id="SDMP01000013">
    <property type="protein sequence ID" value="RYR18311.1"/>
    <property type="molecule type" value="Genomic_DNA"/>
</dbReference>
<dbReference type="STRING" id="3818.A0A444ZVQ3"/>
<keyword evidence="1" id="KW-0175">Coiled coil</keyword>
<gene>
    <name evidence="2" type="ORF">Ahy_B03g062925</name>
</gene>
<accession>A0A444ZVQ3</accession>
<organism evidence="2 3">
    <name type="scientific">Arachis hypogaea</name>
    <name type="common">Peanut</name>
    <dbReference type="NCBI Taxonomy" id="3818"/>
    <lineage>
        <taxon>Eukaryota</taxon>
        <taxon>Viridiplantae</taxon>
        <taxon>Streptophyta</taxon>
        <taxon>Embryophyta</taxon>
        <taxon>Tracheophyta</taxon>
        <taxon>Spermatophyta</taxon>
        <taxon>Magnoliopsida</taxon>
        <taxon>eudicotyledons</taxon>
        <taxon>Gunneridae</taxon>
        <taxon>Pentapetalae</taxon>
        <taxon>rosids</taxon>
        <taxon>fabids</taxon>
        <taxon>Fabales</taxon>
        <taxon>Fabaceae</taxon>
        <taxon>Papilionoideae</taxon>
        <taxon>50 kb inversion clade</taxon>
        <taxon>dalbergioids sensu lato</taxon>
        <taxon>Dalbergieae</taxon>
        <taxon>Pterocarpus clade</taxon>
        <taxon>Arachis</taxon>
    </lineage>
</organism>
<comment type="caution">
    <text evidence="2">The sequence shown here is derived from an EMBL/GenBank/DDBJ whole genome shotgun (WGS) entry which is preliminary data.</text>
</comment>
<dbReference type="Proteomes" id="UP000289738">
    <property type="component" value="Chromosome B03"/>
</dbReference>
<evidence type="ECO:0000313" key="3">
    <source>
        <dbReference type="Proteomes" id="UP000289738"/>
    </source>
</evidence>
<sequence>MPKKPRYICISNAGTDKNQHINTGTEHVAEPAQSSSDDEDYDPEVDEVTLMQLILLICFLDDGITRTMSLSVKEAIVLPSSRKIILEFNKELQPIGQAAGLLSGFLGNLGADFQHFPINEDSWKTMDKALKEHAYETIKCTFRYEEDDKGTIKRVMIQRLGKIWKEERNHLFHKVYDEEESYEVNAKRNPSGIDAQQWRWFLYYRLKESTKTKFSKSVEATIYTYWGSKTTARLRDEEEKKQQRRISRGEMFIMTHRKRDSSYMNDDARVVGEAIASIESQGGTSKEISVTDSLAQVLGKEHSGRVRGLGFGPCPSEIIRNTPQSNPRVQIEEYQRKITELKEVAAEQKAEITELKAAAAEHKAAATEHKAEAAEDKAKIQIMENLVKYII</sequence>
<feature type="coiled-coil region" evidence="1">
    <location>
        <begin position="331"/>
        <end position="377"/>
    </location>
</feature>
<name>A0A444ZVQ3_ARAHY</name>
<protein>
    <recommendedName>
        <fullName evidence="4">Transposase, Ptta/En/Spm, plant</fullName>
    </recommendedName>
</protein>